<protein>
    <submittedName>
        <fullName evidence="2">Uncharacterized protein</fullName>
    </submittedName>
</protein>
<proteinExistence type="predicted"/>
<dbReference type="OrthoDB" id="610057at2"/>
<keyword evidence="1" id="KW-0732">Signal</keyword>
<organism evidence="2 3">
    <name type="scientific">Chitinophaga filiformis</name>
    <name type="common">Myxococcus filiformis</name>
    <name type="synonym">Flexibacter filiformis</name>
    <dbReference type="NCBI Taxonomy" id="104663"/>
    <lineage>
        <taxon>Bacteria</taxon>
        <taxon>Pseudomonadati</taxon>
        <taxon>Bacteroidota</taxon>
        <taxon>Chitinophagia</taxon>
        <taxon>Chitinophagales</taxon>
        <taxon>Chitinophagaceae</taxon>
        <taxon>Chitinophaga</taxon>
    </lineage>
</organism>
<dbReference type="EMBL" id="FNBN01000008">
    <property type="protein sequence ID" value="SDH06958.1"/>
    <property type="molecule type" value="Genomic_DNA"/>
</dbReference>
<evidence type="ECO:0000313" key="2">
    <source>
        <dbReference type="EMBL" id="SDH06958.1"/>
    </source>
</evidence>
<name>A0A1G7ZE28_CHIFI</name>
<dbReference type="Proteomes" id="UP000199045">
    <property type="component" value="Unassembled WGS sequence"/>
</dbReference>
<reference evidence="2 3" key="1">
    <citation type="submission" date="2016-10" db="EMBL/GenBank/DDBJ databases">
        <authorList>
            <person name="de Groot N.N."/>
        </authorList>
    </citation>
    <scope>NUCLEOTIDE SEQUENCE [LARGE SCALE GENOMIC DNA]</scope>
    <source>
        <strain evidence="2 3">DSM 527</strain>
    </source>
</reference>
<gene>
    <name evidence="2" type="ORF">SAMN04488121_108236</name>
</gene>
<sequence length="549" mass="61387">MKIFRTGMGLFFLLFTSHAFAQTPTPAPSVQLSATFPEPGEGFDKIVLLPGGNTCYLHFDKKQGIIANMYNEQRTIAATEVIRGKLWDASNLNDTEIDGIYAINNQVVIFLQQLVKYKPNLYRLVLDGNNGKLIQEDKLGELPTVLHRDVMVQDNFASHDFYVSKDPNSGYYAVASFAGGELQRKESPAERVQILHFTPEHQLIRRSYYSVSDQDYPYLGYLDMAVQGGDKIFLATVALSSRRSLKDTSAVVVISAIGKNDNSFTHTILPYTANFTDVHAAVQYASAVNGLQVLLTTTNSQSGKAAAPAAYINYLDAGTLAFKTSQPLTTDKITAFAQQKMKYTGAYTGQPQALITHEDGSSTVLLETMDQFNTTGSNAWNKAHTNMNDIGVSRIDAGGHEQSGYGLIKMQVANGTYEPLYFHRKEKGQWFFRNRIQVLNTTPYLSYDYLPASKATYIIFNDYLAYLDQGGTYLDKKPLKYLTEANTVCYRCTDAGQERLFLFGTPETFKGYYCMLGASDYDEKKYTYATIMITRKGEEKKACVAWVKF</sequence>
<feature type="chain" id="PRO_5011660926" evidence="1">
    <location>
        <begin position="22"/>
        <end position="549"/>
    </location>
</feature>
<dbReference type="AlphaFoldDB" id="A0A1G7ZE28"/>
<dbReference type="RefSeq" id="WP_089836525.1">
    <property type="nucleotide sequence ID" value="NZ_FNBN01000008.1"/>
</dbReference>
<evidence type="ECO:0000313" key="3">
    <source>
        <dbReference type="Proteomes" id="UP000199045"/>
    </source>
</evidence>
<accession>A0A1G7ZE28</accession>
<feature type="signal peptide" evidence="1">
    <location>
        <begin position="1"/>
        <end position="21"/>
    </location>
</feature>
<evidence type="ECO:0000256" key="1">
    <source>
        <dbReference type="SAM" id="SignalP"/>
    </source>
</evidence>